<dbReference type="EMBL" id="JARIHO010000019">
    <property type="protein sequence ID" value="KAJ7347368.1"/>
    <property type="molecule type" value="Genomic_DNA"/>
</dbReference>
<gene>
    <name evidence="1" type="ORF">DFH08DRAFT_1080362</name>
</gene>
<dbReference type="SUPFAM" id="SSF50370">
    <property type="entry name" value="Ricin B-like lectins"/>
    <property type="match status" value="1"/>
</dbReference>
<proteinExistence type="predicted"/>
<protein>
    <recommendedName>
        <fullName evidence="3">Ricin B lectin domain-containing protein</fullName>
    </recommendedName>
</protein>
<evidence type="ECO:0000313" key="2">
    <source>
        <dbReference type="Proteomes" id="UP001218218"/>
    </source>
</evidence>
<dbReference type="Proteomes" id="UP001218218">
    <property type="component" value="Unassembled WGS sequence"/>
</dbReference>
<dbReference type="Gene3D" id="2.80.10.50">
    <property type="match status" value="1"/>
</dbReference>
<comment type="caution">
    <text evidence="1">The sequence shown here is derived from an EMBL/GenBank/DDBJ whole genome shotgun (WGS) entry which is preliminary data.</text>
</comment>
<accession>A0AAD7A170</accession>
<evidence type="ECO:0000313" key="1">
    <source>
        <dbReference type="EMBL" id="KAJ7347368.1"/>
    </source>
</evidence>
<name>A0AAD7A170_9AGAR</name>
<dbReference type="InterPro" id="IPR035992">
    <property type="entry name" value="Ricin_B-like_lectins"/>
</dbReference>
<organism evidence="1 2">
    <name type="scientific">Mycena albidolilacea</name>
    <dbReference type="NCBI Taxonomy" id="1033008"/>
    <lineage>
        <taxon>Eukaryota</taxon>
        <taxon>Fungi</taxon>
        <taxon>Dikarya</taxon>
        <taxon>Basidiomycota</taxon>
        <taxon>Agaricomycotina</taxon>
        <taxon>Agaricomycetes</taxon>
        <taxon>Agaricomycetidae</taxon>
        <taxon>Agaricales</taxon>
        <taxon>Marasmiineae</taxon>
        <taxon>Mycenaceae</taxon>
        <taxon>Mycena</taxon>
    </lineage>
</organism>
<dbReference type="AlphaFoldDB" id="A0AAD7A170"/>
<keyword evidence="2" id="KW-1185">Reference proteome</keyword>
<sequence length="154" mass="16709">MVAPICFVQALVFITNYQGHVLHVANDINPTVRPIVAMPRATPTIANQLWDFIPINFPDNTQFIVESSQQTEPPGIFLGVQTPASPHFVQASGQRSSLDFNLVQCINSTAGAIIEPTSGLALTAWPIDPAGTATPVTYETYTGVQNQIWDFVKA</sequence>
<reference evidence="1" key="1">
    <citation type="submission" date="2023-03" db="EMBL/GenBank/DDBJ databases">
        <title>Massive genome expansion in bonnet fungi (Mycena s.s.) driven by repeated elements and novel gene families across ecological guilds.</title>
        <authorList>
            <consortium name="Lawrence Berkeley National Laboratory"/>
            <person name="Harder C.B."/>
            <person name="Miyauchi S."/>
            <person name="Viragh M."/>
            <person name="Kuo A."/>
            <person name="Thoen E."/>
            <person name="Andreopoulos B."/>
            <person name="Lu D."/>
            <person name="Skrede I."/>
            <person name="Drula E."/>
            <person name="Henrissat B."/>
            <person name="Morin E."/>
            <person name="Kohler A."/>
            <person name="Barry K."/>
            <person name="LaButti K."/>
            <person name="Morin E."/>
            <person name="Salamov A."/>
            <person name="Lipzen A."/>
            <person name="Mereny Z."/>
            <person name="Hegedus B."/>
            <person name="Baldrian P."/>
            <person name="Stursova M."/>
            <person name="Weitz H."/>
            <person name="Taylor A."/>
            <person name="Grigoriev I.V."/>
            <person name="Nagy L.G."/>
            <person name="Martin F."/>
            <person name="Kauserud H."/>
        </authorList>
    </citation>
    <scope>NUCLEOTIDE SEQUENCE</scope>
    <source>
        <strain evidence="1">CBHHK002</strain>
    </source>
</reference>
<evidence type="ECO:0008006" key="3">
    <source>
        <dbReference type="Google" id="ProtNLM"/>
    </source>
</evidence>